<dbReference type="InterPro" id="IPR029052">
    <property type="entry name" value="Metallo-depent_PP-like"/>
</dbReference>
<proteinExistence type="predicted"/>
<dbReference type="SUPFAM" id="SSF56300">
    <property type="entry name" value="Metallo-dependent phosphatases"/>
    <property type="match status" value="1"/>
</dbReference>
<evidence type="ECO:0000313" key="1">
    <source>
        <dbReference type="EMBL" id="SMP27516.1"/>
    </source>
</evidence>
<keyword evidence="2" id="KW-1185">Reference proteome</keyword>
<reference evidence="1 2" key="1">
    <citation type="submission" date="2017-05" db="EMBL/GenBank/DDBJ databases">
        <authorList>
            <person name="Varghese N."/>
            <person name="Submissions S."/>
        </authorList>
    </citation>
    <scope>NUCLEOTIDE SEQUENCE [LARGE SCALE GENOMIC DNA]</scope>
    <source>
        <strain evidence="1 2">DSM 29734</strain>
    </source>
</reference>
<name>A0ABY1P8R4_9RHOB</name>
<comment type="caution">
    <text evidence="1">The sequence shown here is derived from an EMBL/GenBank/DDBJ whole genome shotgun (WGS) entry which is preliminary data.</text>
</comment>
<organism evidence="1 2">
    <name type="scientific">Shimia sagamensis</name>
    <dbReference type="NCBI Taxonomy" id="1566352"/>
    <lineage>
        <taxon>Bacteria</taxon>
        <taxon>Pseudomonadati</taxon>
        <taxon>Pseudomonadota</taxon>
        <taxon>Alphaproteobacteria</taxon>
        <taxon>Rhodobacterales</taxon>
        <taxon>Roseobacteraceae</taxon>
    </lineage>
</organism>
<dbReference type="Gene3D" id="3.60.21.10">
    <property type="match status" value="1"/>
</dbReference>
<evidence type="ECO:0000313" key="2">
    <source>
        <dbReference type="Proteomes" id="UP001157961"/>
    </source>
</evidence>
<dbReference type="Proteomes" id="UP001157961">
    <property type="component" value="Unassembled WGS sequence"/>
</dbReference>
<dbReference type="EMBL" id="FXTY01000005">
    <property type="protein sequence ID" value="SMP27516.1"/>
    <property type="molecule type" value="Genomic_DNA"/>
</dbReference>
<accession>A0ABY1P8R4</accession>
<protein>
    <submittedName>
        <fullName evidence="1">Calcineurin-like phosphoesterase superfamily protein</fullName>
    </submittedName>
</protein>
<gene>
    <name evidence="1" type="ORF">SAMN06265373_105410</name>
</gene>
<dbReference type="RefSeq" id="WP_283426804.1">
    <property type="nucleotide sequence ID" value="NZ_FXTY01000005.1"/>
</dbReference>
<sequence length="161" mass="18815">MTEFLTGCTHFGHTQVLRKGNRPFASVEEMDATLIVNWNAVVGKDDTVYHLGDFAWPRDRPREPYLAQLNGTIICLNGNRDEPDWGRDLITLKRNDREIVLFHYPIEEWNGWWRGTLHFHCHTHDTAFHSAPRRGNVGVEAHNYTPIRLDWAVDQLLQKDR</sequence>